<feature type="region of interest" description="Disordered" evidence="1">
    <location>
        <begin position="1"/>
        <end position="62"/>
    </location>
</feature>
<proteinExistence type="predicted"/>
<dbReference type="Proteomes" id="UP001066276">
    <property type="component" value="Chromosome 3_1"/>
</dbReference>
<evidence type="ECO:0000313" key="2">
    <source>
        <dbReference type="EMBL" id="KAJ1189435.1"/>
    </source>
</evidence>
<gene>
    <name evidence="2" type="ORF">NDU88_006180</name>
</gene>
<comment type="caution">
    <text evidence="2">The sequence shown here is derived from an EMBL/GenBank/DDBJ whole genome shotgun (WGS) entry which is preliminary data.</text>
</comment>
<dbReference type="AlphaFoldDB" id="A0AAV7UM87"/>
<protein>
    <submittedName>
        <fullName evidence="2">Uncharacterized protein</fullName>
    </submittedName>
</protein>
<reference evidence="2" key="1">
    <citation type="journal article" date="2022" name="bioRxiv">
        <title>Sequencing and chromosome-scale assembly of the giantPleurodeles waltlgenome.</title>
        <authorList>
            <person name="Brown T."/>
            <person name="Elewa A."/>
            <person name="Iarovenko S."/>
            <person name="Subramanian E."/>
            <person name="Araus A.J."/>
            <person name="Petzold A."/>
            <person name="Susuki M."/>
            <person name="Suzuki K.-i.T."/>
            <person name="Hayashi T."/>
            <person name="Toyoda A."/>
            <person name="Oliveira C."/>
            <person name="Osipova E."/>
            <person name="Leigh N.D."/>
            <person name="Simon A."/>
            <person name="Yun M.H."/>
        </authorList>
    </citation>
    <scope>NUCLEOTIDE SEQUENCE</scope>
    <source>
        <strain evidence="2">20211129_DDA</strain>
        <tissue evidence="2">Liver</tissue>
    </source>
</reference>
<accession>A0AAV7UM87</accession>
<organism evidence="2 3">
    <name type="scientific">Pleurodeles waltl</name>
    <name type="common">Iberian ribbed newt</name>
    <dbReference type="NCBI Taxonomy" id="8319"/>
    <lineage>
        <taxon>Eukaryota</taxon>
        <taxon>Metazoa</taxon>
        <taxon>Chordata</taxon>
        <taxon>Craniata</taxon>
        <taxon>Vertebrata</taxon>
        <taxon>Euteleostomi</taxon>
        <taxon>Amphibia</taxon>
        <taxon>Batrachia</taxon>
        <taxon>Caudata</taxon>
        <taxon>Salamandroidea</taxon>
        <taxon>Salamandridae</taxon>
        <taxon>Pleurodelinae</taxon>
        <taxon>Pleurodeles</taxon>
    </lineage>
</organism>
<keyword evidence="3" id="KW-1185">Reference proteome</keyword>
<dbReference type="EMBL" id="JANPWB010000005">
    <property type="protein sequence ID" value="KAJ1189435.1"/>
    <property type="molecule type" value="Genomic_DNA"/>
</dbReference>
<sequence length="89" mass="10262">MEADKEVDQNLQRPGRKRQWQRKEDFYTTKKKHVTSQAKEQNGNITSNSDEENIEDMGGATDEQNLAIQTALQELHQLLAPRDVTRPLV</sequence>
<evidence type="ECO:0000313" key="3">
    <source>
        <dbReference type="Proteomes" id="UP001066276"/>
    </source>
</evidence>
<feature type="compositionally biased region" description="Polar residues" evidence="1">
    <location>
        <begin position="35"/>
        <end position="48"/>
    </location>
</feature>
<name>A0AAV7UM87_PLEWA</name>
<evidence type="ECO:0000256" key="1">
    <source>
        <dbReference type="SAM" id="MobiDB-lite"/>
    </source>
</evidence>